<reference evidence="1 2" key="1">
    <citation type="submission" date="2019-02" db="EMBL/GenBank/DDBJ databases">
        <title>Deep-cultivation of Planctomycetes and their phenomic and genomic characterization uncovers novel biology.</title>
        <authorList>
            <person name="Wiegand S."/>
            <person name="Jogler M."/>
            <person name="Boedeker C."/>
            <person name="Pinto D."/>
            <person name="Vollmers J."/>
            <person name="Rivas-Marin E."/>
            <person name="Kohn T."/>
            <person name="Peeters S.H."/>
            <person name="Heuer A."/>
            <person name="Rast P."/>
            <person name="Oberbeckmann S."/>
            <person name="Bunk B."/>
            <person name="Jeske O."/>
            <person name="Meyerdierks A."/>
            <person name="Storesund J.E."/>
            <person name="Kallscheuer N."/>
            <person name="Luecker S."/>
            <person name="Lage O.M."/>
            <person name="Pohl T."/>
            <person name="Merkel B.J."/>
            <person name="Hornburger P."/>
            <person name="Mueller R.-W."/>
            <person name="Bruemmer F."/>
            <person name="Labrenz M."/>
            <person name="Spormann A.M."/>
            <person name="Op den Camp H."/>
            <person name="Overmann J."/>
            <person name="Amann R."/>
            <person name="Jetten M.S.M."/>
            <person name="Mascher T."/>
            <person name="Medema M.H."/>
            <person name="Devos D.P."/>
            <person name="Kaster A.-K."/>
            <person name="Ovreas L."/>
            <person name="Rohde M."/>
            <person name="Galperin M.Y."/>
            <person name="Jogler C."/>
        </authorList>
    </citation>
    <scope>NUCLEOTIDE SEQUENCE [LARGE SCALE GENOMIC DNA]</scope>
    <source>
        <strain evidence="1 2">Pan241w</strain>
    </source>
</reference>
<dbReference type="AlphaFoldDB" id="A0A517R9N2"/>
<dbReference type="OrthoDB" id="289368at2"/>
<name>A0A517R9N2_9PLAN</name>
<protein>
    <recommendedName>
        <fullName evidence="3">Carboxypeptidase regulatory-like domain-containing protein</fullName>
    </recommendedName>
</protein>
<evidence type="ECO:0000313" key="1">
    <source>
        <dbReference type="EMBL" id="QDT40585.1"/>
    </source>
</evidence>
<sequence>MFLSLRSTHFALVFCTLTLCGCFGGSAEQIERATVSGTVTLDGKPLPEGSIQFIPDVDASGKPLRGKAVQAQITEGAYRLEAGQGPTVGMNQVLINASKKTGKFQESDGQKTEILKQYLPAKYNTNSTLKYDIKTGENTADFALESK</sequence>
<dbReference type="EMBL" id="CP036269">
    <property type="protein sequence ID" value="QDT40585.1"/>
    <property type="molecule type" value="Genomic_DNA"/>
</dbReference>
<dbReference type="RefSeq" id="WP_145210786.1">
    <property type="nucleotide sequence ID" value="NZ_CP036269.1"/>
</dbReference>
<evidence type="ECO:0000313" key="2">
    <source>
        <dbReference type="Proteomes" id="UP000317171"/>
    </source>
</evidence>
<accession>A0A517R9N2</accession>
<dbReference type="KEGG" id="gaz:Pan241w_06420"/>
<keyword evidence="2" id="KW-1185">Reference proteome</keyword>
<dbReference type="Proteomes" id="UP000317171">
    <property type="component" value="Chromosome"/>
</dbReference>
<evidence type="ECO:0008006" key="3">
    <source>
        <dbReference type="Google" id="ProtNLM"/>
    </source>
</evidence>
<gene>
    <name evidence="1" type="ORF">Pan241w_06420</name>
</gene>
<dbReference type="PROSITE" id="PS51257">
    <property type="entry name" value="PROKAR_LIPOPROTEIN"/>
    <property type="match status" value="1"/>
</dbReference>
<proteinExistence type="predicted"/>
<organism evidence="1 2">
    <name type="scientific">Gimesia alba</name>
    <dbReference type="NCBI Taxonomy" id="2527973"/>
    <lineage>
        <taxon>Bacteria</taxon>
        <taxon>Pseudomonadati</taxon>
        <taxon>Planctomycetota</taxon>
        <taxon>Planctomycetia</taxon>
        <taxon>Planctomycetales</taxon>
        <taxon>Planctomycetaceae</taxon>
        <taxon>Gimesia</taxon>
    </lineage>
</organism>